<dbReference type="EMBL" id="CP093350">
    <property type="protein sequence ID" value="WOH11638.1"/>
    <property type="molecule type" value="Genomic_DNA"/>
</dbReference>
<feature type="region of interest" description="Disordered" evidence="1">
    <location>
        <begin position="313"/>
        <end position="335"/>
    </location>
</feature>
<sequence length="522" mass="58209">MKAAGKDSREREAAKKMKSTGEGSRGSKVVKKGKATWEGSRGGGVVKKSKATGEGSRGSEVVKKSMAAGKGSRGSEVVKKSNVGGEGFRGREVGNKGKEIGKGFRGNKMGRGNGGRGSVEEDDDSDSDFEYESENEELDESDEEIDTGDESWDDDDMEGSDDDDMESGDDDSIEGGDDDDNMEGEDEMGNDEATKGRAARSVCYGHYKKPPKKGQPKLGVVEFIDEKTIKQPKYKRTLKAIMRAEWKYETAFERGRKRNAFLDKCVKKFRRYYYYPEDYTVEEGNAVVKEHLKRNLKQNMFIWKRDANEQEAMERAAEEFASQTDPDEPPPSPATCRKRNILISLRARKLNKGKIFMNPNKTVQDVLGPEEAAKWTTLSTPARIPNHAYDMMGRALNEVTDMVQAMDGMNEIPRSRLDDELKKLADGAYPSKDDPVQRLLWDQYIKVAASLACSQFERFKKVIIEDTQEDGTENGHDMEDDEGNENGQNMDDEAGNMDDDGGSMDGHYSDEDGSFNNTQLSP</sequence>
<feature type="region of interest" description="Disordered" evidence="1">
    <location>
        <begin position="1"/>
        <end position="197"/>
    </location>
</feature>
<reference evidence="2" key="1">
    <citation type="journal article" date="2016" name="Nat. Genet.">
        <title>A high-quality carrot genome assembly provides new insights into carotenoid accumulation and asterid genome evolution.</title>
        <authorList>
            <person name="Iorizzo M."/>
            <person name="Ellison S."/>
            <person name="Senalik D."/>
            <person name="Zeng P."/>
            <person name="Satapoomin P."/>
            <person name="Huang J."/>
            <person name="Bowman M."/>
            <person name="Iovene M."/>
            <person name="Sanseverino W."/>
            <person name="Cavagnaro P."/>
            <person name="Yildiz M."/>
            <person name="Macko-Podgorni A."/>
            <person name="Moranska E."/>
            <person name="Grzebelus E."/>
            <person name="Grzebelus D."/>
            <person name="Ashrafi H."/>
            <person name="Zheng Z."/>
            <person name="Cheng S."/>
            <person name="Spooner D."/>
            <person name="Van Deynze A."/>
            <person name="Simon P."/>
        </authorList>
    </citation>
    <scope>NUCLEOTIDE SEQUENCE</scope>
    <source>
        <tissue evidence="2">Leaf</tissue>
    </source>
</reference>
<gene>
    <name evidence="2" type="ORF">DCAR_0831128</name>
</gene>
<accession>A0AAF0XP54</accession>
<protein>
    <submittedName>
        <fullName evidence="2">Uncharacterized protein</fullName>
    </submittedName>
</protein>
<proteinExistence type="predicted"/>
<feature type="compositionally biased region" description="Basic and acidic residues" evidence="1">
    <location>
        <begin position="88"/>
        <end position="102"/>
    </location>
</feature>
<evidence type="ECO:0000313" key="2">
    <source>
        <dbReference type="EMBL" id="WOH11638.1"/>
    </source>
</evidence>
<name>A0AAF0XP54_DAUCS</name>
<feature type="region of interest" description="Disordered" evidence="1">
    <location>
        <begin position="467"/>
        <end position="522"/>
    </location>
</feature>
<feature type="compositionally biased region" description="Acidic residues" evidence="1">
    <location>
        <begin position="467"/>
        <end position="502"/>
    </location>
</feature>
<feature type="compositionally biased region" description="Acidic residues" evidence="1">
    <location>
        <begin position="120"/>
        <end position="190"/>
    </location>
</feature>
<dbReference type="Proteomes" id="UP000077755">
    <property type="component" value="Chromosome 8"/>
</dbReference>
<dbReference type="AlphaFoldDB" id="A0AAF0XP54"/>
<evidence type="ECO:0000256" key="1">
    <source>
        <dbReference type="SAM" id="MobiDB-lite"/>
    </source>
</evidence>
<organism evidence="2 3">
    <name type="scientific">Daucus carota subsp. sativus</name>
    <name type="common">Carrot</name>
    <dbReference type="NCBI Taxonomy" id="79200"/>
    <lineage>
        <taxon>Eukaryota</taxon>
        <taxon>Viridiplantae</taxon>
        <taxon>Streptophyta</taxon>
        <taxon>Embryophyta</taxon>
        <taxon>Tracheophyta</taxon>
        <taxon>Spermatophyta</taxon>
        <taxon>Magnoliopsida</taxon>
        <taxon>eudicotyledons</taxon>
        <taxon>Gunneridae</taxon>
        <taxon>Pentapetalae</taxon>
        <taxon>asterids</taxon>
        <taxon>campanulids</taxon>
        <taxon>Apiales</taxon>
        <taxon>Apiaceae</taxon>
        <taxon>Apioideae</taxon>
        <taxon>Scandiceae</taxon>
        <taxon>Daucinae</taxon>
        <taxon>Daucus</taxon>
        <taxon>Daucus sect. Daucus</taxon>
    </lineage>
</organism>
<evidence type="ECO:0000313" key="3">
    <source>
        <dbReference type="Proteomes" id="UP000077755"/>
    </source>
</evidence>
<reference evidence="2" key="2">
    <citation type="submission" date="2022-03" db="EMBL/GenBank/DDBJ databases">
        <title>Draft title - Genomic analysis of global carrot germplasm unveils the trajectory of domestication and the origin of high carotenoid orange carrot.</title>
        <authorList>
            <person name="Iorizzo M."/>
            <person name="Ellison S."/>
            <person name="Senalik D."/>
            <person name="Macko-Podgorni A."/>
            <person name="Grzebelus D."/>
            <person name="Bostan H."/>
            <person name="Rolling W."/>
            <person name="Curaba J."/>
            <person name="Simon P."/>
        </authorList>
    </citation>
    <scope>NUCLEOTIDE SEQUENCE</scope>
    <source>
        <tissue evidence="2">Leaf</tissue>
    </source>
</reference>
<keyword evidence="3" id="KW-1185">Reference proteome</keyword>
<feature type="compositionally biased region" description="Basic and acidic residues" evidence="1">
    <location>
        <begin position="1"/>
        <end position="15"/>
    </location>
</feature>